<name>A0A151J5F4_9HYME</name>
<feature type="compositionally biased region" description="Basic and acidic residues" evidence="1">
    <location>
        <begin position="30"/>
        <end position="41"/>
    </location>
</feature>
<sequence length="167" mass="18985">MRSSSDDKTDERDASAATRSVGDTAIPEAAMDKSTESDTREVLNPSSSLLIQDPNVEQVKIGNKNNIKLALYGTCLYMKPITMLFLFDLEQCVEHVFYELSQYTHGVSEKFKYFASFLRENCITNKRDDANILYRIHVKNSAIVCELTVYGLDYIVHVALHEKINIH</sequence>
<organism evidence="2 3">
    <name type="scientific">Trachymyrmex cornetzi</name>
    <dbReference type="NCBI Taxonomy" id="471704"/>
    <lineage>
        <taxon>Eukaryota</taxon>
        <taxon>Metazoa</taxon>
        <taxon>Ecdysozoa</taxon>
        <taxon>Arthropoda</taxon>
        <taxon>Hexapoda</taxon>
        <taxon>Insecta</taxon>
        <taxon>Pterygota</taxon>
        <taxon>Neoptera</taxon>
        <taxon>Endopterygota</taxon>
        <taxon>Hymenoptera</taxon>
        <taxon>Apocrita</taxon>
        <taxon>Aculeata</taxon>
        <taxon>Formicoidea</taxon>
        <taxon>Formicidae</taxon>
        <taxon>Myrmicinae</taxon>
        <taxon>Trachymyrmex</taxon>
    </lineage>
</organism>
<dbReference type="EMBL" id="KQ980002">
    <property type="protein sequence ID" value="KYN18250.1"/>
    <property type="molecule type" value="Genomic_DNA"/>
</dbReference>
<feature type="compositionally biased region" description="Basic and acidic residues" evidence="1">
    <location>
        <begin position="1"/>
        <end position="14"/>
    </location>
</feature>
<dbReference type="Proteomes" id="UP000078492">
    <property type="component" value="Unassembled WGS sequence"/>
</dbReference>
<proteinExistence type="predicted"/>
<evidence type="ECO:0000256" key="1">
    <source>
        <dbReference type="SAM" id="MobiDB-lite"/>
    </source>
</evidence>
<evidence type="ECO:0000313" key="2">
    <source>
        <dbReference type="EMBL" id="KYN18250.1"/>
    </source>
</evidence>
<reference evidence="2 3" key="1">
    <citation type="submission" date="2015-09" db="EMBL/GenBank/DDBJ databases">
        <title>Trachymyrmex cornetzi WGS genome.</title>
        <authorList>
            <person name="Nygaard S."/>
            <person name="Hu H."/>
            <person name="Boomsma J."/>
            <person name="Zhang G."/>
        </authorList>
    </citation>
    <scope>NUCLEOTIDE SEQUENCE [LARGE SCALE GENOMIC DNA]</scope>
    <source>
        <strain evidence="2">Tcor2-1</strain>
        <tissue evidence="2">Whole body</tissue>
    </source>
</reference>
<accession>A0A151J5F4</accession>
<keyword evidence="3" id="KW-1185">Reference proteome</keyword>
<dbReference type="AlphaFoldDB" id="A0A151J5F4"/>
<evidence type="ECO:0000313" key="3">
    <source>
        <dbReference type="Proteomes" id="UP000078492"/>
    </source>
</evidence>
<feature type="region of interest" description="Disordered" evidence="1">
    <location>
        <begin position="1"/>
        <end position="43"/>
    </location>
</feature>
<dbReference type="STRING" id="471704.A0A151J5F4"/>
<gene>
    <name evidence="2" type="ORF">ALC57_09443</name>
</gene>
<protein>
    <submittedName>
        <fullName evidence="2">Uncharacterized protein</fullName>
    </submittedName>
</protein>